<accession>G0VG60</accession>
<dbReference type="InParanoid" id="G0VG60"/>
<dbReference type="InterPro" id="IPR018304">
    <property type="entry name" value="Rtt102"/>
</dbReference>
<organism evidence="2 3">
    <name type="scientific">Naumovozyma castellii</name>
    <name type="common">Yeast</name>
    <name type="synonym">Saccharomyces castellii</name>
    <dbReference type="NCBI Taxonomy" id="27288"/>
    <lineage>
        <taxon>Eukaryota</taxon>
        <taxon>Fungi</taxon>
        <taxon>Dikarya</taxon>
        <taxon>Ascomycota</taxon>
        <taxon>Saccharomycotina</taxon>
        <taxon>Saccharomycetes</taxon>
        <taxon>Saccharomycetales</taxon>
        <taxon>Saccharomycetaceae</taxon>
        <taxon>Naumovozyma</taxon>
    </lineage>
</organism>
<gene>
    <name evidence="2" type="primary">NCAS0E04100</name>
    <name evidence="2" type="ordered locus">NCAS_0E04100</name>
</gene>
<evidence type="ECO:0000256" key="1">
    <source>
        <dbReference type="SAM" id="MobiDB-lite"/>
    </source>
</evidence>
<feature type="compositionally biased region" description="Polar residues" evidence="1">
    <location>
        <begin position="167"/>
        <end position="176"/>
    </location>
</feature>
<dbReference type="GO" id="GO:0006338">
    <property type="term" value="P:chromatin remodeling"/>
    <property type="evidence" value="ECO:0007669"/>
    <property type="project" value="InterPro"/>
</dbReference>
<dbReference type="EMBL" id="HE576756">
    <property type="protein sequence ID" value="CCC70480.1"/>
    <property type="molecule type" value="Genomic_DNA"/>
</dbReference>
<sequence length="199" mass="21029">MIVDTDDTINYEELDVFDLDQFDRSKGDVGGDAFSRKQKKNGAQTGEDSLTMADIRGAVGGSEAIPGLSGSSDANTKSNEKKNGADTTAQDSEPIVDDVSTAGTTTLTPSIVTELPSSVGNESSDKTYNEDLNTVVSTTVETSDRTDPTSITTTQLDLVGETEKSATENIPNVTQEPTEEELKNAAKPTLDEDGDIALE</sequence>
<name>G0VG60_NAUCA</name>
<feature type="region of interest" description="Disordered" evidence="1">
    <location>
        <begin position="22"/>
        <end position="199"/>
    </location>
</feature>
<dbReference type="AlphaFoldDB" id="G0VG60"/>
<evidence type="ECO:0000313" key="2">
    <source>
        <dbReference type="EMBL" id="CCC70480.1"/>
    </source>
</evidence>
<dbReference type="KEGG" id="ncs:NCAS_0E04100"/>
<dbReference type="RefSeq" id="XP_003676836.1">
    <property type="nucleotide sequence ID" value="XM_003676788.1"/>
</dbReference>
<feature type="compositionally biased region" description="Polar residues" evidence="1">
    <location>
        <begin position="130"/>
        <end position="141"/>
    </location>
</feature>
<dbReference type="GO" id="GO:0016514">
    <property type="term" value="C:SWI/SNF complex"/>
    <property type="evidence" value="ECO:0007669"/>
    <property type="project" value="InterPro"/>
</dbReference>
<dbReference type="OrthoDB" id="4063132at2759"/>
<reference evidence="2 3" key="1">
    <citation type="journal article" date="2011" name="Proc. Natl. Acad. Sci. U.S.A.">
        <title>Evolutionary erosion of yeast sex chromosomes by mating-type switching accidents.</title>
        <authorList>
            <person name="Gordon J.L."/>
            <person name="Armisen D."/>
            <person name="Proux-Wera E."/>
            <person name="Oheigeartaigh S.S."/>
            <person name="Byrne K.P."/>
            <person name="Wolfe K.H."/>
        </authorList>
    </citation>
    <scope>NUCLEOTIDE SEQUENCE [LARGE SCALE GENOMIC DNA]</scope>
    <source>
        <strain evidence="3">ATCC 76901 / BCRC 22586 / CBS 4309 / NBRC 1992 / NRRL Y-12630</strain>
    </source>
</reference>
<reference key="2">
    <citation type="submission" date="2011-08" db="EMBL/GenBank/DDBJ databases">
        <title>Genome sequence of Naumovozyma castellii.</title>
        <authorList>
            <person name="Gordon J.L."/>
            <person name="Armisen D."/>
            <person name="Proux-Wera E."/>
            <person name="OhEigeartaigh S.S."/>
            <person name="Byrne K.P."/>
            <person name="Wolfe K.H."/>
        </authorList>
    </citation>
    <scope>NUCLEOTIDE SEQUENCE</scope>
    <source>
        <strain>Type strain:CBS 4309</strain>
    </source>
</reference>
<keyword evidence="3" id="KW-1185">Reference proteome</keyword>
<evidence type="ECO:0000313" key="3">
    <source>
        <dbReference type="Proteomes" id="UP000001640"/>
    </source>
</evidence>
<dbReference type="Pfam" id="PF09510">
    <property type="entry name" value="Rtt102p"/>
    <property type="match status" value="1"/>
</dbReference>
<feature type="compositionally biased region" description="Polar residues" evidence="1">
    <location>
        <begin position="101"/>
        <end position="122"/>
    </location>
</feature>
<dbReference type="Proteomes" id="UP000001640">
    <property type="component" value="Chromosome 5"/>
</dbReference>
<dbReference type="HOGENOM" id="CLU_1372545_0_0_1"/>
<protein>
    <submittedName>
        <fullName evidence="2">Uncharacterized protein</fullName>
    </submittedName>
</protein>
<proteinExistence type="predicted"/>
<dbReference type="GeneID" id="96904107"/>
<dbReference type="GO" id="GO:0016586">
    <property type="term" value="C:RSC-type complex"/>
    <property type="evidence" value="ECO:0007669"/>
    <property type="project" value="InterPro"/>
</dbReference>